<dbReference type="MEROPS" id="S08.069"/>
<dbReference type="InterPro" id="IPR015500">
    <property type="entry name" value="Peptidase_S8_subtilisin-rel"/>
</dbReference>
<dbReference type="GO" id="GO:0004252">
    <property type="term" value="F:serine-type endopeptidase activity"/>
    <property type="evidence" value="ECO:0007669"/>
    <property type="project" value="UniProtKB-UniRule"/>
</dbReference>
<evidence type="ECO:0000256" key="1">
    <source>
        <dbReference type="ARBA" id="ARBA00011073"/>
    </source>
</evidence>
<feature type="chain" id="PRO_5039483470" evidence="8">
    <location>
        <begin position="29"/>
        <end position="1106"/>
    </location>
</feature>
<keyword evidence="4 6" id="KW-0720">Serine protease</keyword>
<dbReference type="Pfam" id="PF00082">
    <property type="entry name" value="Peptidase_S8"/>
    <property type="match status" value="1"/>
</dbReference>
<dbReference type="PANTHER" id="PTHR43806">
    <property type="entry name" value="PEPTIDASE S8"/>
    <property type="match status" value="1"/>
</dbReference>
<dbReference type="InterPro" id="IPR000209">
    <property type="entry name" value="Peptidase_S8/S53_dom"/>
</dbReference>
<dbReference type="eggNOG" id="COG1404">
    <property type="taxonomic scope" value="Bacteria"/>
</dbReference>
<dbReference type="PROSITE" id="PS51892">
    <property type="entry name" value="SUBTILASE"/>
    <property type="match status" value="1"/>
</dbReference>
<feature type="active site" description="Charge relay system" evidence="5 6">
    <location>
        <position position="250"/>
    </location>
</feature>
<organism evidence="10 11">
    <name type="scientific">Stackebrandtia nassauensis (strain DSM 44728 / CIP 108903 / NRRL B-16338 / NBRC 102104 / LLR-40K-21)</name>
    <dbReference type="NCBI Taxonomy" id="446470"/>
    <lineage>
        <taxon>Bacteria</taxon>
        <taxon>Bacillati</taxon>
        <taxon>Actinomycetota</taxon>
        <taxon>Actinomycetes</taxon>
        <taxon>Glycomycetales</taxon>
        <taxon>Glycomycetaceae</taxon>
        <taxon>Stackebrandtia</taxon>
    </lineage>
</organism>
<dbReference type="InterPro" id="IPR036852">
    <property type="entry name" value="Peptidase_S8/S53_dom_sf"/>
</dbReference>
<protein>
    <submittedName>
        <fullName evidence="10">Peptidase S8 and S53 subtilisin kexin sedolisin</fullName>
    </submittedName>
</protein>
<dbReference type="PANTHER" id="PTHR43806:SF65">
    <property type="entry name" value="SERINE PROTEASE APRX"/>
    <property type="match status" value="1"/>
</dbReference>
<dbReference type="PRINTS" id="PR00723">
    <property type="entry name" value="SUBTILISIN"/>
</dbReference>
<evidence type="ECO:0000259" key="9">
    <source>
        <dbReference type="Pfam" id="PF00082"/>
    </source>
</evidence>
<evidence type="ECO:0000256" key="5">
    <source>
        <dbReference type="PIRSR" id="PIRSR615500-1"/>
    </source>
</evidence>
<dbReference type="KEGG" id="sna:Snas_3502"/>
<evidence type="ECO:0000256" key="2">
    <source>
        <dbReference type="ARBA" id="ARBA00022670"/>
    </source>
</evidence>
<dbReference type="GO" id="GO:0006508">
    <property type="term" value="P:proteolysis"/>
    <property type="evidence" value="ECO:0007669"/>
    <property type="project" value="UniProtKB-KW"/>
</dbReference>
<feature type="active site" description="Charge relay system" evidence="5 6">
    <location>
        <position position="426"/>
    </location>
</feature>
<evidence type="ECO:0000256" key="3">
    <source>
        <dbReference type="ARBA" id="ARBA00022801"/>
    </source>
</evidence>
<evidence type="ECO:0000313" key="11">
    <source>
        <dbReference type="Proteomes" id="UP000000844"/>
    </source>
</evidence>
<keyword evidence="11" id="KW-1185">Reference proteome</keyword>
<name>D3PVQ1_STANL</name>
<dbReference type="InterPro" id="IPR023827">
    <property type="entry name" value="Peptidase_S8_Asp-AS"/>
</dbReference>
<dbReference type="InterPro" id="IPR023828">
    <property type="entry name" value="Peptidase_S8_Ser-AS"/>
</dbReference>
<dbReference type="InterPro" id="IPR050131">
    <property type="entry name" value="Peptidase_S8_subtilisin-like"/>
</dbReference>
<dbReference type="HOGENOM" id="CLU_007528_0_0_11"/>
<dbReference type="PROSITE" id="PS00138">
    <property type="entry name" value="SUBTILASE_SER"/>
    <property type="match status" value="1"/>
</dbReference>
<dbReference type="PROSITE" id="PS00137">
    <property type="entry name" value="SUBTILASE_HIS"/>
    <property type="match status" value="1"/>
</dbReference>
<keyword evidence="3 6" id="KW-0378">Hydrolase</keyword>
<gene>
    <name evidence="10" type="ordered locus">Snas_3502</name>
</gene>
<feature type="domain" description="Peptidase S8/S53" evidence="9">
    <location>
        <begin position="209"/>
        <end position="472"/>
    </location>
</feature>
<dbReference type="SUPFAM" id="SSF52743">
    <property type="entry name" value="Subtilisin-like"/>
    <property type="match status" value="1"/>
</dbReference>
<keyword evidence="2 6" id="KW-0645">Protease</keyword>
<dbReference type="AlphaFoldDB" id="D3PVQ1"/>
<proteinExistence type="inferred from homology"/>
<keyword evidence="8" id="KW-0732">Signal</keyword>
<evidence type="ECO:0000256" key="8">
    <source>
        <dbReference type="SAM" id="SignalP"/>
    </source>
</evidence>
<dbReference type="STRING" id="446470.Snas_3502"/>
<dbReference type="Proteomes" id="UP000000844">
    <property type="component" value="Chromosome"/>
</dbReference>
<dbReference type="PROSITE" id="PS00136">
    <property type="entry name" value="SUBTILASE_ASP"/>
    <property type="match status" value="1"/>
</dbReference>
<feature type="active site" description="Charge relay system" evidence="5 6">
    <location>
        <position position="218"/>
    </location>
</feature>
<reference evidence="10 11" key="1">
    <citation type="journal article" date="2009" name="Stand. Genomic Sci.">
        <title>Complete genome sequence of Stackebrandtia nassauensis type strain (LLR-40K-21).</title>
        <authorList>
            <person name="Munk C."/>
            <person name="Lapidus A."/>
            <person name="Copeland A."/>
            <person name="Jando M."/>
            <person name="Mayilraj S."/>
            <person name="Glavina Del Rio T."/>
            <person name="Nolan M."/>
            <person name="Chen F."/>
            <person name="Lucas S."/>
            <person name="Tice H."/>
            <person name="Cheng J.F."/>
            <person name="Han C."/>
            <person name="Detter J.C."/>
            <person name="Bruce D."/>
            <person name="Goodwin L."/>
            <person name="Chain P."/>
            <person name="Pitluck S."/>
            <person name="Goker M."/>
            <person name="Ovchinikova G."/>
            <person name="Pati A."/>
            <person name="Ivanova N."/>
            <person name="Mavromatis K."/>
            <person name="Chen A."/>
            <person name="Palaniappan K."/>
            <person name="Land M."/>
            <person name="Hauser L."/>
            <person name="Chang Y.J."/>
            <person name="Jeffries C.D."/>
            <person name="Bristow J."/>
            <person name="Eisen J.A."/>
            <person name="Markowitz V."/>
            <person name="Hugenholtz P."/>
            <person name="Kyrpides N.C."/>
            <person name="Klenk H.P."/>
        </authorList>
    </citation>
    <scope>NUCLEOTIDE SEQUENCE [LARGE SCALE GENOMIC DNA]</scope>
    <source>
        <strain evidence="11">DSM 44728 / CIP 108903 / NRRL B-16338 / NBRC 102104 / LLR-40K-21</strain>
    </source>
</reference>
<sequence length="1106" mass="116016">MAILTVMTRMLAAIVVALPILAPAPTAASPVAADTAMTPNGVSLITGETVTYHKRAEAEPVVTVTKPRESVRYTIQTTGDDTFVIPSDVHDDVDSGRVDRELFNIPGLIRQNLDDTVAPLIVGYDADLSTRTTAERAERLPGAEVTRTLPVIDAVAIDVDPHRRAAFFAAAADDRTIDRIGLDRRLTVALDKSVPRIGAPALWQRGHDGKGVTIAVLDTGIDSTHPDVSDRITATRNFTEEPDTADGHGHGTHVASIAAGTGSASDGDYRGVAPGAALVIGKVCDSDGLCPESAILAGMEWAARSGATVVNLSLGTGGGSDGRDPLSTAVNRLTLSTGTLFVVAAGNSGCAPCVGAPGAATNALTVGAADASDAPATFSSRGPRLHDAAIKPEITAPGTDIVAARASGTAMGSPVDDDHTSASGTSMATPHVVGSAALLAQAHPDWTWIDLKKALTSTAKDTDAAAFAEGAGRVDVDRADTADLTGPTPIHFGRQAGVGTKMFSYTNTTDAPVTVKLKLDLRTYTGKPAADGVATIKDTTLTVPANGSAQAQITVHPFRATPGVYAGTVTATAGDATVRTPFSFYKPTPTVPVTIKVTGFDGKPLPGDKTFQLARGNSLPDDPMAPATIIGVPVRDGVGTAKVPVGTYTAFGLAHETGADKAAWLAETNVTVTKATDITLDARETVPAAVDTNETVDTRNHQLVLAYNSTAGSWGSAIASTTKKLYATPVAEVDGPDRLTIQALWTLTGTDKPTVYNLNFSHKDGIPDSLTFDATPGNLKTIKTRYLAGRSGLTLHHAWFALRGDSAATILLPRFETAAPVAYTEYVTPDAALRWNRWVELRDQAGNNYTLHEFSSGPDGAEDWYSGPITPAAPGFYRLRANDHDLIYPTGFISDGDLDHVLDVNTKNYPIKWKLFQGDKQIPGAPTPGSSVPTFPIHDDQPLDYRLESTLTLPATSKTGPSLATHRTSVTVDTQWTFRSGKATGTDCSAATGAKVCDRLPAIQLGYDLGLDPHHQAPAGRDHTVSITPRHPNAADIAGLKLSFSTDEGDSWKDATTTADGDTFTATIPNPTDPDAYVWLRVEAWDDNDNRVVQTVHRAYALTASA</sequence>
<evidence type="ECO:0000256" key="7">
    <source>
        <dbReference type="RuleBase" id="RU003355"/>
    </source>
</evidence>
<feature type="signal peptide" evidence="8">
    <location>
        <begin position="1"/>
        <end position="28"/>
    </location>
</feature>
<evidence type="ECO:0000256" key="6">
    <source>
        <dbReference type="PROSITE-ProRule" id="PRU01240"/>
    </source>
</evidence>
<comment type="similarity">
    <text evidence="1 6 7">Belongs to the peptidase S8 family.</text>
</comment>
<dbReference type="Gene3D" id="3.40.50.200">
    <property type="entry name" value="Peptidase S8/S53 domain"/>
    <property type="match status" value="1"/>
</dbReference>
<evidence type="ECO:0000313" key="10">
    <source>
        <dbReference type="EMBL" id="ADD43165.1"/>
    </source>
</evidence>
<evidence type="ECO:0000256" key="4">
    <source>
        <dbReference type="ARBA" id="ARBA00022825"/>
    </source>
</evidence>
<dbReference type="InterPro" id="IPR022398">
    <property type="entry name" value="Peptidase_S8_His-AS"/>
</dbReference>
<dbReference type="CDD" id="cd07487">
    <property type="entry name" value="Peptidases_S8_1"/>
    <property type="match status" value="1"/>
</dbReference>
<dbReference type="EMBL" id="CP001778">
    <property type="protein sequence ID" value="ADD43165.1"/>
    <property type="molecule type" value="Genomic_DNA"/>
</dbReference>
<accession>D3PVQ1</accession>